<proteinExistence type="predicted"/>
<comment type="caution">
    <text evidence="2">The sequence shown here is derived from an EMBL/GenBank/DDBJ whole genome shotgun (WGS) entry which is preliminary data.</text>
</comment>
<organism evidence="2 3">
    <name type="scientific">Staurois parvus</name>
    <dbReference type="NCBI Taxonomy" id="386267"/>
    <lineage>
        <taxon>Eukaryota</taxon>
        <taxon>Metazoa</taxon>
        <taxon>Chordata</taxon>
        <taxon>Craniata</taxon>
        <taxon>Vertebrata</taxon>
        <taxon>Euteleostomi</taxon>
        <taxon>Amphibia</taxon>
        <taxon>Batrachia</taxon>
        <taxon>Anura</taxon>
        <taxon>Neobatrachia</taxon>
        <taxon>Ranoidea</taxon>
        <taxon>Ranidae</taxon>
        <taxon>Staurois</taxon>
    </lineage>
</organism>
<feature type="region of interest" description="Disordered" evidence="1">
    <location>
        <begin position="1"/>
        <end position="52"/>
    </location>
</feature>
<evidence type="ECO:0000313" key="3">
    <source>
        <dbReference type="Proteomes" id="UP001162483"/>
    </source>
</evidence>
<protein>
    <submittedName>
        <fullName evidence="2">Uncharacterized protein</fullName>
    </submittedName>
</protein>
<dbReference type="Proteomes" id="UP001162483">
    <property type="component" value="Unassembled WGS sequence"/>
</dbReference>
<dbReference type="EMBL" id="CATNWA010014930">
    <property type="protein sequence ID" value="CAI9577635.1"/>
    <property type="molecule type" value="Genomic_DNA"/>
</dbReference>
<reference evidence="2" key="1">
    <citation type="submission" date="2023-05" db="EMBL/GenBank/DDBJ databases">
        <authorList>
            <person name="Stuckert A."/>
        </authorList>
    </citation>
    <scope>NUCLEOTIDE SEQUENCE</scope>
</reference>
<name>A0ABN9E0N1_9NEOB</name>
<sequence>MDTCQERGGAVRTGHTRRPDCRAGSSVHRHARSGDELRGQATPAGRTGLQSKLAGFGEGTACYEELRGQP</sequence>
<evidence type="ECO:0000313" key="2">
    <source>
        <dbReference type="EMBL" id="CAI9577635.1"/>
    </source>
</evidence>
<keyword evidence="3" id="KW-1185">Reference proteome</keyword>
<accession>A0ABN9E0N1</accession>
<gene>
    <name evidence="2" type="ORF">SPARVUS_LOCUS8750504</name>
</gene>
<evidence type="ECO:0000256" key="1">
    <source>
        <dbReference type="SAM" id="MobiDB-lite"/>
    </source>
</evidence>
<feature type="non-terminal residue" evidence="2">
    <location>
        <position position="70"/>
    </location>
</feature>